<dbReference type="InterPro" id="IPR017926">
    <property type="entry name" value="GATASE"/>
</dbReference>
<dbReference type="EMBL" id="JAOWLA010000028">
    <property type="protein sequence ID" value="MCV2866805.1"/>
    <property type="molecule type" value="Genomic_DNA"/>
</dbReference>
<dbReference type="PROSITE" id="PS51273">
    <property type="entry name" value="GATASE_TYPE_1"/>
    <property type="match status" value="1"/>
</dbReference>
<evidence type="ECO:0000259" key="1">
    <source>
        <dbReference type="Pfam" id="PF00117"/>
    </source>
</evidence>
<reference evidence="2 3" key="1">
    <citation type="submission" date="2022-10" db="EMBL/GenBank/DDBJ databases">
        <title>Defluviimonas sp. nov., isolated from ocean surface water.</title>
        <authorList>
            <person name="He W."/>
            <person name="Wang L."/>
            <person name="Zhang D.-F."/>
        </authorList>
    </citation>
    <scope>NUCLEOTIDE SEQUENCE [LARGE SCALE GENOMIC DNA]</scope>
    <source>
        <strain evidence="2 3">WL0075</strain>
    </source>
</reference>
<dbReference type="Gene3D" id="3.40.50.880">
    <property type="match status" value="1"/>
</dbReference>
<dbReference type="CDD" id="cd01741">
    <property type="entry name" value="GATase1_1"/>
    <property type="match status" value="1"/>
</dbReference>
<name>A0ABT2Z6N6_9RHOB</name>
<dbReference type="SUPFAM" id="SSF52317">
    <property type="entry name" value="Class I glutamine amidotransferase-like"/>
    <property type="match status" value="1"/>
</dbReference>
<dbReference type="PANTHER" id="PTHR42695">
    <property type="entry name" value="GLUTAMINE AMIDOTRANSFERASE YLR126C-RELATED"/>
    <property type="match status" value="1"/>
</dbReference>
<proteinExistence type="predicted"/>
<accession>A0ABT2Z6N6</accession>
<dbReference type="InterPro" id="IPR044992">
    <property type="entry name" value="ChyE-like"/>
</dbReference>
<dbReference type="Proteomes" id="UP001652503">
    <property type="component" value="Unassembled WGS sequence"/>
</dbReference>
<protein>
    <submittedName>
        <fullName evidence="2">Type 1 glutamine amidotransferase</fullName>
    </submittedName>
</protein>
<evidence type="ECO:0000313" key="2">
    <source>
        <dbReference type="EMBL" id="MCV2866805.1"/>
    </source>
</evidence>
<organism evidence="2 3">
    <name type="scientific">Albidovulum sediminicola</name>
    <dbReference type="NCBI Taxonomy" id="2984331"/>
    <lineage>
        <taxon>Bacteria</taxon>
        <taxon>Pseudomonadati</taxon>
        <taxon>Pseudomonadota</taxon>
        <taxon>Alphaproteobacteria</taxon>
        <taxon>Rhodobacterales</taxon>
        <taxon>Paracoccaceae</taxon>
        <taxon>Albidovulum</taxon>
    </lineage>
</organism>
<dbReference type="PANTHER" id="PTHR42695:SF5">
    <property type="entry name" value="GLUTAMINE AMIDOTRANSFERASE YLR126C-RELATED"/>
    <property type="match status" value="1"/>
</dbReference>
<keyword evidence="3" id="KW-1185">Reference proteome</keyword>
<keyword evidence="2" id="KW-0315">Glutamine amidotransferase</keyword>
<dbReference type="InterPro" id="IPR029062">
    <property type="entry name" value="Class_I_gatase-like"/>
</dbReference>
<dbReference type="RefSeq" id="WP_263723344.1">
    <property type="nucleotide sequence ID" value="NZ_JAOWLA010000028.1"/>
</dbReference>
<gene>
    <name evidence="2" type="ORF">OE647_19015</name>
</gene>
<sequence length="241" mass="25764">MRICILETDRPAEPLQAAHGTYAGMFERWLAPHLPGAEYTHIHVAGGQDLPADPRDHSAYLITGSRAGVYEDHPWIAPLMDFLRAAASARRPLGGVCFGHQIMAAAFGGEVRRSATGWVLGGARHALSAAGAALFGPGDLAALSFHRDQVVALPDVARRILWNEASPNGGLIYDGFPAVSVQFHPEFSRGYVHDLLISAAGLRLAHDIVGPALETLDLPVEADRVARGFARVLRNEVGTAT</sequence>
<dbReference type="Pfam" id="PF00117">
    <property type="entry name" value="GATase"/>
    <property type="match status" value="1"/>
</dbReference>
<evidence type="ECO:0000313" key="3">
    <source>
        <dbReference type="Proteomes" id="UP001652503"/>
    </source>
</evidence>
<comment type="caution">
    <text evidence="2">The sequence shown here is derived from an EMBL/GenBank/DDBJ whole genome shotgun (WGS) entry which is preliminary data.</text>
</comment>
<feature type="domain" description="Glutamine amidotransferase" evidence="1">
    <location>
        <begin position="79"/>
        <end position="189"/>
    </location>
</feature>